<dbReference type="SMART" id="SM00342">
    <property type="entry name" value="HTH_ARAC"/>
    <property type="match status" value="1"/>
</dbReference>
<evidence type="ECO:0000313" key="4">
    <source>
        <dbReference type="EMBL" id="PVX81651.1"/>
    </source>
</evidence>
<dbReference type="Pfam" id="PF06719">
    <property type="entry name" value="AraC_N"/>
    <property type="match status" value="1"/>
</dbReference>
<accession>A0ABX5KJ56</accession>
<evidence type="ECO:0000313" key="5">
    <source>
        <dbReference type="Proteomes" id="UP000245712"/>
    </source>
</evidence>
<name>A0ABX5KJ56_9BURK</name>
<dbReference type="InterPro" id="IPR018060">
    <property type="entry name" value="HTH_AraC"/>
</dbReference>
<dbReference type="InterPro" id="IPR009057">
    <property type="entry name" value="Homeodomain-like_sf"/>
</dbReference>
<dbReference type="PROSITE" id="PS01124">
    <property type="entry name" value="HTH_ARAC_FAMILY_2"/>
    <property type="match status" value="1"/>
</dbReference>
<dbReference type="SUPFAM" id="SSF46689">
    <property type="entry name" value="Homeodomain-like"/>
    <property type="match status" value="2"/>
</dbReference>
<dbReference type="EMBL" id="QEOB01000010">
    <property type="protein sequence ID" value="PVX81651.1"/>
    <property type="molecule type" value="Genomic_DNA"/>
</dbReference>
<feature type="domain" description="HTH araC/xylS-type" evidence="3">
    <location>
        <begin position="192"/>
        <end position="290"/>
    </location>
</feature>
<dbReference type="RefSeq" id="WP_116611963.1">
    <property type="nucleotide sequence ID" value="NZ_CAJZAT010000225.1"/>
</dbReference>
<dbReference type="PANTHER" id="PTHR43436">
    <property type="entry name" value="ARAC-FAMILY TRANSCRIPTIONAL REGULATOR"/>
    <property type="match status" value="1"/>
</dbReference>
<reference evidence="4 5" key="1">
    <citation type="submission" date="2018-05" db="EMBL/GenBank/DDBJ databases">
        <title>Genomic Encyclopedia of Type Strains, Phase IV (KMG-V): Genome sequencing to study the core and pangenomes of soil and plant-associated prokaryotes.</title>
        <authorList>
            <person name="Whitman W."/>
        </authorList>
    </citation>
    <scope>NUCLEOTIDE SEQUENCE [LARGE SCALE GENOMIC DNA]</scope>
    <source>
        <strain evidence="4 5">SCZa-39</strain>
    </source>
</reference>
<keyword evidence="1" id="KW-0805">Transcription regulation</keyword>
<dbReference type="PANTHER" id="PTHR43436:SF1">
    <property type="entry name" value="TRANSCRIPTIONAL REGULATORY PROTEIN"/>
    <property type="match status" value="1"/>
</dbReference>
<comment type="caution">
    <text evidence="4">The sequence shown here is derived from an EMBL/GenBank/DDBJ whole genome shotgun (WGS) entry which is preliminary data.</text>
</comment>
<protein>
    <submittedName>
        <fullName evidence="4">AraC family transcriptional regulator</fullName>
    </submittedName>
</protein>
<dbReference type="Gene3D" id="1.10.10.60">
    <property type="entry name" value="Homeodomain-like"/>
    <property type="match status" value="1"/>
</dbReference>
<evidence type="ECO:0000256" key="1">
    <source>
        <dbReference type="ARBA" id="ARBA00023015"/>
    </source>
</evidence>
<sequence>MENIDDLANLIARHAPVDGSLDTAIEGVGLLRASAATEPVHTLYEPSCCIVAQGRKRASVGGREYQYDPAHYLVVGLDLPVIGAVVEASAGAPYLSVRLPLNRETLADVLIHDEPHAPHDAGRASPAIAVGTATPPLIDAAARLLHLLDTPEDVRALAPLIEREILYRLLRGPQAGMLRQIVYQTGRIRRIQKAVAYIRRHYREDFAIDDLAGIADMSVSTFHAQFKAATHMSPLRFRTQIRLQEARRLMLAEGLGAAEAGFRVGYESPSQFSREYGRLFSAPPRRDAAARRVAKAT</sequence>
<gene>
    <name evidence="4" type="ORF">C7402_11055</name>
</gene>
<keyword evidence="5" id="KW-1185">Reference proteome</keyword>
<evidence type="ECO:0000256" key="2">
    <source>
        <dbReference type="ARBA" id="ARBA00023163"/>
    </source>
</evidence>
<proteinExistence type="predicted"/>
<evidence type="ECO:0000259" key="3">
    <source>
        <dbReference type="PROSITE" id="PS01124"/>
    </source>
</evidence>
<dbReference type="Pfam" id="PF12833">
    <property type="entry name" value="HTH_18"/>
    <property type="match status" value="1"/>
</dbReference>
<keyword evidence="2" id="KW-0804">Transcription</keyword>
<dbReference type="InterPro" id="IPR009594">
    <property type="entry name" value="Tscrpt_reg_HTH_AraC_N"/>
</dbReference>
<dbReference type="Proteomes" id="UP000245712">
    <property type="component" value="Unassembled WGS sequence"/>
</dbReference>
<organism evidence="4 5">
    <name type="scientific">Paraburkholderia unamae</name>
    <dbReference type="NCBI Taxonomy" id="219649"/>
    <lineage>
        <taxon>Bacteria</taxon>
        <taxon>Pseudomonadati</taxon>
        <taxon>Pseudomonadota</taxon>
        <taxon>Betaproteobacteria</taxon>
        <taxon>Burkholderiales</taxon>
        <taxon>Burkholderiaceae</taxon>
        <taxon>Paraburkholderia</taxon>
    </lineage>
</organism>